<evidence type="ECO:0000256" key="6">
    <source>
        <dbReference type="ARBA" id="ARBA00020835"/>
    </source>
</evidence>
<protein>
    <recommendedName>
        <fullName evidence="6">Histone H3</fullName>
    </recommendedName>
</protein>
<dbReference type="GO" id="GO:0000786">
    <property type="term" value="C:nucleosome"/>
    <property type="evidence" value="ECO:0007669"/>
    <property type="project" value="UniProtKB-KW"/>
</dbReference>
<dbReference type="PANTHER" id="PTHR23501:SF177">
    <property type="entry name" value="MAJOR FACILITATOR SUPERFAMILY (MFS) PROFILE DOMAIN-CONTAINING PROTEIN-RELATED"/>
    <property type="match status" value="1"/>
</dbReference>
<keyword evidence="11 14" id="KW-0472">Membrane</keyword>
<evidence type="ECO:0000256" key="4">
    <source>
        <dbReference type="ARBA" id="ARBA00010343"/>
    </source>
</evidence>
<dbReference type="VEuPathDB" id="FungiDB:ATEG_07226"/>
<proteinExistence type="inferred from homology"/>
<keyword evidence="10 14" id="KW-1133">Transmembrane helix</keyword>
<feature type="transmembrane region" description="Helical" evidence="14">
    <location>
        <begin position="87"/>
        <end position="109"/>
    </location>
</feature>
<comment type="similarity">
    <text evidence="4">Belongs to the histone H3 family.</text>
</comment>
<feature type="transmembrane region" description="Helical" evidence="14">
    <location>
        <begin position="177"/>
        <end position="197"/>
    </location>
</feature>
<feature type="transmembrane region" description="Helical" evidence="14">
    <location>
        <begin position="55"/>
        <end position="75"/>
    </location>
</feature>
<dbReference type="Pfam" id="PF00125">
    <property type="entry name" value="Histone"/>
    <property type="match status" value="1"/>
</dbReference>
<dbReference type="SUPFAM" id="SSF47113">
    <property type="entry name" value="Histone-fold"/>
    <property type="match status" value="1"/>
</dbReference>
<dbReference type="Proteomes" id="UP000452235">
    <property type="component" value="Unassembled WGS sequence"/>
</dbReference>
<dbReference type="GO" id="GO:0003677">
    <property type="term" value="F:DNA binding"/>
    <property type="evidence" value="ECO:0007669"/>
    <property type="project" value="InterPro"/>
</dbReference>
<dbReference type="InterPro" id="IPR036259">
    <property type="entry name" value="MFS_trans_sf"/>
</dbReference>
<evidence type="ECO:0000256" key="2">
    <source>
        <dbReference type="ARBA" id="ARBA00004141"/>
    </source>
</evidence>
<feature type="transmembrane region" description="Helical" evidence="14">
    <location>
        <begin position="386"/>
        <end position="411"/>
    </location>
</feature>
<dbReference type="Gene3D" id="1.20.1250.20">
    <property type="entry name" value="MFS general substrate transporter like domains"/>
    <property type="match status" value="1"/>
</dbReference>
<dbReference type="GO" id="GO:0005886">
    <property type="term" value="C:plasma membrane"/>
    <property type="evidence" value="ECO:0007669"/>
    <property type="project" value="TreeGrafter"/>
</dbReference>
<dbReference type="AlphaFoldDB" id="A0A5M3YQI0"/>
<feature type="transmembrane region" description="Helical" evidence="14">
    <location>
        <begin position="31"/>
        <end position="49"/>
    </location>
</feature>
<dbReference type="InterPro" id="IPR007125">
    <property type="entry name" value="H2A/H2B/H3"/>
</dbReference>
<evidence type="ECO:0000313" key="17">
    <source>
        <dbReference type="Proteomes" id="UP000452235"/>
    </source>
</evidence>
<dbReference type="GO" id="GO:0022857">
    <property type="term" value="F:transmembrane transporter activity"/>
    <property type="evidence" value="ECO:0007669"/>
    <property type="project" value="TreeGrafter"/>
</dbReference>
<comment type="caution">
    <text evidence="16">The sequence shown here is derived from an EMBL/GenBank/DDBJ whole genome shotgun (WGS) entry which is preliminary data.</text>
</comment>
<dbReference type="PANTHER" id="PTHR23501">
    <property type="entry name" value="MAJOR FACILITATOR SUPERFAMILY"/>
    <property type="match status" value="1"/>
</dbReference>
<dbReference type="InterPro" id="IPR000164">
    <property type="entry name" value="Histone_H3/CENP-A"/>
</dbReference>
<reference evidence="16 17" key="1">
    <citation type="submission" date="2020-01" db="EMBL/GenBank/DDBJ databases">
        <title>Aspergillus terreus IFO 6365 whole genome shotgun sequence.</title>
        <authorList>
            <person name="Kanamasa S."/>
            <person name="Takahashi H."/>
        </authorList>
    </citation>
    <scope>NUCLEOTIDE SEQUENCE [LARGE SCALE GENOMIC DNA]</scope>
    <source>
        <strain evidence="16 17">IFO 6365</strain>
    </source>
</reference>
<feature type="transmembrane region" description="Helical" evidence="14">
    <location>
        <begin position="115"/>
        <end position="136"/>
    </location>
</feature>
<evidence type="ECO:0000313" key="16">
    <source>
        <dbReference type="EMBL" id="GFF15801.1"/>
    </source>
</evidence>
<organism evidence="16 17">
    <name type="scientific">Aspergillus terreus</name>
    <dbReference type="NCBI Taxonomy" id="33178"/>
    <lineage>
        <taxon>Eukaryota</taxon>
        <taxon>Fungi</taxon>
        <taxon>Dikarya</taxon>
        <taxon>Ascomycota</taxon>
        <taxon>Pezizomycotina</taxon>
        <taxon>Eurotiomycetes</taxon>
        <taxon>Eurotiomycetidae</taxon>
        <taxon>Eurotiales</taxon>
        <taxon>Aspergillaceae</taxon>
        <taxon>Aspergillus</taxon>
        <taxon>Aspergillus subgen. Circumdati</taxon>
    </lineage>
</organism>
<dbReference type="InterPro" id="IPR009072">
    <property type="entry name" value="Histone-fold"/>
</dbReference>
<sequence length="591" mass="64418">MSGWRQFSTVMALFLSMFLTSLDLSQRRRLVRFGLFLTISVFQTVWGKLYQHGSLKYTFLLAILIFELGVLACAVSRNSPEFVAGRAVAGLGGAGVIGRTYVILAHLVALEKIPIFYGLNGIIFTLASVAGPRTFYINLPIGGVVMVILLHALRLPSTALCYLLALREGGIMQPWSSSQPIGLLVGWLVLTLAFALVEWCQGEHALVASHHLRNHGVWSCYLFVVRVYRAYLSVFTLPAGGVLGKPGYYQPFLVLGAAIVPIGSGLIWTLGPTSSTAKSAGYQVLTGISDGICVQVPVTAVQAFVELQDLPTVTVLVVFPLGSGVISVTASESIFSNKLLQSLLHYAPGVSGDEALGVGAAQLEEFFGGDTLWGVREAHLVGIKDAWILTLAFCGAAFVVACIAPPVSIWGRRELHVEKRRIEKLRRSQSKVIDAAPSKASADSQLQGDLTAHSKHSYSNKHLPGASPPDHASQGGKFLRITDERGKGKRKKQTDEKKPKFLIKRRAFSRVVREIANEATSSSQIRFQPGAIEALQTVAEEMLVTEFTLARLTIAHSKRETLKKKDMKFVQKIRRILDGSEMSPEDDVHDN</sequence>
<dbReference type="VEuPathDB" id="FungiDB:ATEG_04922"/>
<keyword evidence="12" id="KW-0238">DNA-binding</keyword>
<evidence type="ECO:0000256" key="13">
    <source>
        <dbReference type="SAM" id="MobiDB-lite"/>
    </source>
</evidence>
<evidence type="ECO:0000256" key="10">
    <source>
        <dbReference type="ARBA" id="ARBA00022989"/>
    </source>
</evidence>
<dbReference type="EMBL" id="BLJY01000004">
    <property type="protein sequence ID" value="GFF15801.1"/>
    <property type="molecule type" value="Genomic_DNA"/>
</dbReference>
<evidence type="ECO:0000256" key="1">
    <source>
        <dbReference type="ARBA" id="ARBA00002001"/>
    </source>
</evidence>
<keyword evidence="12" id="KW-0544">Nucleosome core</keyword>
<keyword evidence="9 14" id="KW-0812">Transmembrane</keyword>
<keyword evidence="7" id="KW-0813">Transport</keyword>
<evidence type="ECO:0000256" key="8">
    <source>
        <dbReference type="ARBA" id="ARBA00022454"/>
    </source>
</evidence>
<name>A0A5M3YQI0_ASPTE</name>
<feature type="region of interest" description="Disordered" evidence="13">
    <location>
        <begin position="455"/>
        <end position="499"/>
    </location>
</feature>
<evidence type="ECO:0000256" key="5">
    <source>
        <dbReference type="ARBA" id="ARBA00011538"/>
    </source>
</evidence>
<evidence type="ECO:0000256" key="11">
    <source>
        <dbReference type="ARBA" id="ARBA00023136"/>
    </source>
</evidence>
<keyword evidence="17" id="KW-1185">Reference proteome</keyword>
<evidence type="ECO:0000256" key="14">
    <source>
        <dbReference type="SAM" id="Phobius"/>
    </source>
</evidence>
<dbReference type="GO" id="GO:0046982">
    <property type="term" value="F:protein heterodimerization activity"/>
    <property type="evidence" value="ECO:0007669"/>
    <property type="project" value="InterPro"/>
</dbReference>
<accession>A0A5M3YQI0</accession>
<evidence type="ECO:0000256" key="7">
    <source>
        <dbReference type="ARBA" id="ARBA00022448"/>
    </source>
</evidence>
<dbReference type="GO" id="GO:0030527">
    <property type="term" value="F:structural constituent of chromatin"/>
    <property type="evidence" value="ECO:0007669"/>
    <property type="project" value="InterPro"/>
</dbReference>
<evidence type="ECO:0000256" key="12">
    <source>
        <dbReference type="ARBA" id="ARBA00023269"/>
    </source>
</evidence>
<feature type="transmembrane region" description="Helical" evidence="14">
    <location>
        <begin position="249"/>
        <end position="270"/>
    </location>
</feature>
<feature type="domain" description="Core Histone H2A/H2B/H3" evidence="15">
    <location>
        <begin position="488"/>
        <end position="572"/>
    </location>
</feature>
<keyword evidence="8" id="KW-0158">Chromosome</keyword>
<comment type="subunit">
    <text evidence="5">The nucleosome is a histone octamer containing two molecules each of H2A, H2B, H3 and H4 assembled in one H3-H4 heterotetramer and two H2A-H2B heterodimers. The octamer wraps approximately 147 bp of DNA.</text>
</comment>
<gene>
    <name evidence="16" type="ORF">ATEIFO6365_0004092000</name>
</gene>
<dbReference type="OrthoDB" id="10021397at2759"/>
<dbReference type="SMART" id="SM00428">
    <property type="entry name" value="H3"/>
    <property type="match status" value="1"/>
</dbReference>
<evidence type="ECO:0000256" key="3">
    <source>
        <dbReference type="ARBA" id="ARBA00004286"/>
    </source>
</evidence>
<dbReference type="SUPFAM" id="SSF103473">
    <property type="entry name" value="MFS general substrate transporter"/>
    <property type="match status" value="1"/>
</dbReference>
<comment type="function">
    <text evidence="1">Core component of nucleosome. Nucleosomes wrap and compact DNA into chromatin, limiting DNA accessibility to the cellular machineries which require DNA as a template. Histones thereby play a central role in transcription regulation, DNA repair, DNA replication and chromosomal stability. DNA accessibility is regulated via a complex set of post-translational modifications of histones, also called histone code, and nucleosome remodeling.</text>
</comment>
<feature type="transmembrane region" description="Helical" evidence="14">
    <location>
        <begin position="143"/>
        <end position="165"/>
    </location>
</feature>
<comment type="subcellular location">
    <subcellularLocation>
        <location evidence="3">Chromosome</location>
    </subcellularLocation>
    <subcellularLocation>
        <location evidence="2">Membrane</location>
        <topology evidence="2">Multi-pass membrane protein</topology>
    </subcellularLocation>
</comment>
<dbReference type="Gene3D" id="1.10.20.10">
    <property type="entry name" value="Histone, subunit A"/>
    <property type="match status" value="1"/>
</dbReference>
<feature type="transmembrane region" description="Helical" evidence="14">
    <location>
        <begin position="218"/>
        <end position="237"/>
    </location>
</feature>
<evidence type="ECO:0000256" key="9">
    <source>
        <dbReference type="ARBA" id="ARBA00022692"/>
    </source>
</evidence>
<evidence type="ECO:0000259" key="15">
    <source>
        <dbReference type="Pfam" id="PF00125"/>
    </source>
</evidence>